<dbReference type="SUPFAM" id="SSF47459">
    <property type="entry name" value="HLH, helix-loop-helix DNA-binding domain"/>
    <property type="match status" value="1"/>
</dbReference>
<dbReference type="EMBL" id="AMGX01000011">
    <property type="protein sequence ID" value="EXJ69640.1"/>
    <property type="molecule type" value="Genomic_DNA"/>
</dbReference>
<sequence length="348" mass="37962">MSAHALVDFGINNVVGINYTPSNPDGITLNDIDVSIFQPFIRHEYLKDQPGPLLPQEQHLQLHNATFPIEPLGTDAGPPSQFPLSPPISFDDYETLQSTTPEDCYRANSINFEQQVSSGDGLPQDFQEPDSPTLNTVTASAVNWSEVVPWVSTKPPSRGRPRGSKRKLAARNADSVDQIASKPGAKRGRKPRVSRQQSSKSLADEGDKASLEEAKAAHSVVERRYRDNLNGKMSQLYYVLREVNSPSPRSRLSCTGSGGSGGSGGSSSCGGGGDMIAVPTFQPPTRVRKSEILNSAIDYIHQSEVEMRHMADEIKHLQDKERTIKNLVKCEEWSVLKALLRAPGGVSC</sequence>
<proteinExistence type="predicted"/>
<dbReference type="STRING" id="1182543.W9WX48"/>
<feature type="domain" description="BHLH" evidence="2">
    <location>
        <begin position="213"/>
        <end position="303"/>
    </location>
</feature>
<feature type="region of interest" description="Disordered" evidence="1">
    <location>
        <begin position="151"/>
        <end position="212"/>
    </location>
</feature>
<dbReference type="PROSITE" id="PS50888">
    <property type="entry name" value="BHLH"/>
    <property type="match status" value="1"/>
</dbReference>
<feature type="region of interest" description="Disordered" evidence="1">
    <location>
        <begin position="246"/>
        <end position="277"/>
    </location>
</feature>
<evidence type="ECO:0000313" key="4">
    <source>
        <dbReference type="Proteomes" id="UP000019471"/>
    </source>
</evidence>
<dbReference type="AlphaFoldDB" id="W9WX48"/>
<dbReference type="InterPro" id="IPR011598">
    <property type="entry name" value="bHLH_dom"/>
</dbReference>
<feature type="compositionally biased region" description="Basic residues" evidence="1">
    <location>
        <begin position="184"/>
        <end position="193"/>
    </location>
</feature>
<dbReference type="SMART" id="SM00353">
    <property type="entry name" value="HLH"/>
    <property type="match status" value="1"/>
</dbReference>
<protein>
    <recommendedName>
        <fullName evidence="2">BHLH domain-containing protein</fullName>
    </recommendedName>
</protein>
<dbReference type="RefSeq" id="XP_007746455.1">
    <property type="nucleotide sequence ID" value="XM_007748265.1"/>
</dbReference>
<dbReference type="HOGENOM" id="CLU_811330_0_0_1"/>
<dbReference type="GeneID" id="19192382"/>
<comment type="caution">
    <text evidence="3">The sequence shown here is derived from an EMBL/GenBank/DDBJ whole genome shotgun (WGS) entry which is preliminary data.</text>
</comment>
<organism evidence="3 4">
    <name type="scientific">Cladophialophora psammophila CBS 110553</name>
    <dbReference type="NCBI Taxonomy" id="1182543"/>
    <lineage>
        <taxon>Eukaryota</taxon>
        <taxon>Fungi</taxon>
        <taxon>Dikarya</taxon>
        <taxon>Ascomycota</taxon>
        <taxon>Pezizomycotina</taxon>
        <taxon>Eurotiomycetes</taxon>
        <taxon>Chaetothyriomycetidae</taxon>
        <taxon>Chaetothyriales</taxon>
        <taxon>Herpotrichiellaceae</taxon>
        <taxon>Cladophialophora</taxon>
    </lineage>
</organism>
<dbReference type="Gene3D" id="4.10.280.10">
    <property type="entry name" value="Helix-loop-helix DNA-binding domain"/>
    <property type="match status" value="1"/>
</dbReference>
<feature type="compositionally biased region" description="Basic residues" evidence="1">
    <location>
        <begin position="157"/>
        <end position="169"/>
    </location>
</feature>
<feature type="region of interest" description="Disordered" evidence="1">
    <location>
        <begin position="115"/>
        <end position="134"/>
    </location>
</feature>
<feature type="compositionally biased region" description="Polar residues" evidence="1">
    <location>
        <begin position="246"/>
        <end position="255"/>
    </location>
</feature>
<evidence type="ECO:0000313" key="3">
    <source>
        <dbReference type="EMBL" id="EXJ69640.1"/>
    </source>
</evidence>
<evidence type="ECO:0000256" key="1">
    <source>
        <dbReference type="SAM" id="MobiDB-lite"/>
    </source>
</evidence>
<gene>
    <name evidence="3" type="ORF">A1O5_07676</name>
</gene>
<evidence type="ECO:0000259" key="2">
    <source>
        <dbReference type="PROSITE" id="PS50888"/>
    </source>
</evidence>
<dbReference type="Proteomes" id="UP000019471">
    <property type="component" value="Unassembled WGS sequence"/>
</dbReference>
<accession>W9WX48</accession>
<feature type="compositionally biased region" description="Gly residues" evidence="1">
    <location>
        <begin position="256"/>
        <end position="274"/>
    </location>
</feature>
<dbReference type="InterPro" id="IPR052099">
    <property type="entry name" value="Regulatory_TF_Diverse"/>
</dbReference>
<dbReference type="PANTHER" id="PTHR47336:SF2">
    <property type="entry name" value="TRANSCRIPTION FACTOR HMS1-RELATED"/>
    <property type="match status" value="1"/>
</dbReference>
<keyword evidence="4" id="KW-1185">Reference proteome</keyword>
<feature type="compositionally biased region" description="Basic and acidic residues" evidence="1">
    <location>
        <begin position="202"/>
        <end position="212"/>
    </location>
</feature>
<reference evidence="3 4" key="1">
    <citation type="submission" date="2013-03" db="EMBL/GenBank/DDBJ databases">
        <title>The Genome Sequence of Cladophialophora psammophila CBS 110553.</title>
        <authorList>
            <consortium name="The Broad Institute Genomics Platform"/>
            <person name="Cuomo C."/>
            <person name="de Hoog S."/>
            <person name="Gorbushina A."/>
            <person name="Walker B."/>
            <person name="Young S.K."/>
            <person name="Zeng Q."/>
            <person name="Gargeya S."/>
            <person name="Fitzgerald M."/>
            <person name="Haas B."/>
            <person name="Abouelleil A."/>
            <person name="Allen A.W."/>
            <person name="Alvarado L."/>
            <person name="Arachchi H.M."/>
            <person name="Berlin A.M."/>
            <person name="Chapman S.B."/>
            <person name="Gainer-Dewar J."/>
            <person name="Goldberg J."/>
            <person name="Griggs A."/>
            <person name="Gujja S."/>
            <person name="Hansen M."/>
            <person name="Howarth C."/>
            <person name="Imamovic A."/>
            <person name="Ireland A."/>
            <person name="Larimer J."/>
            <person name="McCowan C."/>
            <person name="Murphy C."/>
            <person name="Pearson M."/>
            <person name="Poon T.W."/>
            <person name="Priest M."/>
            <person name="Roberts A."/>
            <person name="Saif S."/>
            <person name="Shea T."/>
            <person name="Sisk P."/>
            <person name="Sykes S."/>
            <person name="Wortman J."/>
            <person name="Nusbaum C."/>
            <person name="Birren B."/>
        </authorList>
    </citation>
    <scope>NUCLEOTIDE SEQUENCE [LARGE SCALE GENOMIC DNA]</scope>
    <source>
        <strain evidence="3 4">CBS 110553</strain>
    </source>
</reference>
<dbReference type="PANTHER" id="PTHR47336">
    <property type="entry name" value="TRANSCRIPTION FACTOR HMS1-RELATED"/>
    <property type="match status" value="1"/>
</dbReference>
<dbReference type="GO" id="GO:0046983">
    <property type="term" value="F:protein dimerization activity"/>
    <property type="evidence" value="ECO:0007669"/>
    <property type="project" value="InterPro"/>
</dbReference>
<dbReference type="OrthoDB" id="2133190at2759"/>
<dbReference type="InterPro" id="IPR036638">
    <property type="entry name" value="HLH_DNA-bd_sf"/>
</dbReference>
<name>W9WX48_9EURO</name>